<keyword evidence="1" id="KW-1133">Transmembrane helix</keyword>
<organism evidence="2">
    <name type="scientific">marine metagenome</name>
    <dbReference type="NCBI Taxonomy" id="408172"/>
    <lineage>
        <taxon>unclassified sequences</taxon>
        <taxon>metagenomes</taxon>
        <taxon>ecological metagenomes</taxon>
    </lineage>
</organism>
<feature type="transmembrane region" description="Helical" evidence="1">
    <location>
        <begin position="23"/>
        <end position="44"/>
    </location>
</feature>
<dbReference type="EMBL" id="UINC01012258">
    <property type="protein sequence ID" value="SVA53627.1"/>
    <property type="molecule type" value="Genomic_DNA"/>
</dbReference>
<keyword evidence="1" id="KW-0812">Transmembrane</keyword>
<name>A0A381WNV3_9ZZZZ</name>
<evidence type="ECO:0000256" key="1">
    <source>
        <dbReference type="SAM" id="Phobius"/>
    </source>
</evidence>
<protein>
    <submittedName>
        <fullName evidence="2">Uncharacterized protein</fullName>
    </submittedName>
</protein>
<keyword evidence="1" id="KW-0472">Membrane</keyword>
<proteinExistence type="predicted"/>
<sequence>MRKKRAFSGDLQSYLNLDSLVDIVSNNVGILVILAVFMAVFSLIDKREQVSSEEQPEKQIEKLKIPWSHASQKNSLLILLRDDRLLYLDRALVYQRLKKYLSGKDPLPTEFSLDQYSIKLTVGGRHTHCIEFLPSPAAGEWWHNFSRHGGLMQTLMKKYPPEQNYFFFWVDPDSFDLFREIRKTLWEQRFEVGWKPVREESALRYCSGDAQSGRINPQ</sequence>
<accession>A0A381WNV3</accession>
<gene>
    <name evidence="2" type="ORF">METZ01_LOCUS106481</name>
</gene>
<dbReference type="AlphaFoldDB" id="A0A381WNV3"/>
<reference evidence="2" key="1">
    <citation type="submission" date="2018-05" db="EMBL/GenBank/DDBJ databases">
        <authorList>
            <person name="Lanie J.A."/>
            <person name="Ng W.-L."/>
            <person name="Kazmierczak K.M."/>
            <person name="Andrzejewski T.M."/>
            <person name="Davidsen T.M."/>
            <person name="Wayne K.J."/>
            <person name="Tettelin H."/>
            <person name="Glass J.I."/>
            <person name="Rusch D."/>
            <person name="Podicherti R."/>
            <person name="Tsui H.-C.T."/>
            <person name="Winkler M.E."/>
        </authorList>
    </citation>
    <scope>NUCLEOTIDE SEQUENCE</scope>
</reference>
<evidence type="ECO:0000313" key="2">
    <source>
        <dbReference type="EMBL" id="SVA53627.1"/>
    </source>
</evidence>